<dbReference type="PANTHER" id="PTHR30473:SF2">
    <property type="entry name" value="PIN DOMAIN-CONTAINING PROTEIN"/>
    <property type="match status" value="1"/>
</dbReference>
<dbReference type="PANTHER" id="PTHR30473">
    <property type="entry name" value="PROTEIN PHOH"/>
    <property type="match status" value="1"/>
</dbReference>
<proteinExistence type="inferred from homology"/>
<dbReference type="GO" id="GO:0005829">
    <property type="term" value="C:cytosol"/>
    <property type="evidence" value="ECO:0007669"/>
    <property type="project" value="TreeGrafter"/>
</dbReference>
<dbReference type="GO" id="GO:0005524">
    <property type="term" value="F:ATP binding"/>
    <property type="evidence" value="ECO:0007669"/>
    <property type="project" value="UniProtKB-KW"/>
</dbReference>
<evidence type="ECO:0000256" key="2">
    <source>
        <dbReference type="ARBA" id="ARBA00022840"/>
    </source>
</evidence>
<dbReference type="InterPro" id="IPR027417">
    <property type="entry name" value="P-loop_NTPase"/>
</dbReference>
<dbReference type="InterPro" id="IPR002716">
    <property type="entry name" value="PIN_dom"/>
</dbReference>
<dbReference type="AlphaFoldDB" id="A0AAU9DL86"/>
<keyword evidence="1" id="KW-0547">Nucleotide-binding</keyword>
<dbReference type="InterPro" id="IPR003714">
    <property type="entry name" value="PhoH"/>
</dbReference>
<dbReference type="Pfam" id="PF13638">
    <property type="entry name" value="PIN_4"/>
    <property type="match status" value="1"/>
</dbReference>
<reference evidence="5 6" key="1">
    <citation type="submission" date="2022-11" db="EMBL/GenBank/DDBJ databases">
        <title>Haliovirga abyssi gen. nov., sp. nov., a mesophilic fermentative bacterium isolated from the Iheya North hydrothermal field and the proposal of Haliovirgaceae fam. nov.</title>
        <authorList>
            <person name="Miyazaki U."/>
            <person name="Tame A."/>
            <person name="Miyazaki J."/>
            <person name="Takai K."/>
            <person name="Sawayama S."/>
            <person name="Kitajima M."/>
            <person name="Okamoto A."/>
            <person name="Nakagawa S."/>
        </authorList>
    </citation>
    <scope>NUCLEOTIDE SEQUENCE [LARGE SCALE GENOMIC DNA]</scope>
    <source>
        <strain evidence="5 6">IC12</strain>
    </source>
</reference>
<protein>
    <recommendedName>
        <fullName evidence="4">PIN domain-containing protein</fullName>
    </recommendedName>
</protein>
<dbReference type="InterPro" id="IPR029060">
    <property type="entry name" value="PIN-like_dom_sf"/>
</dbReference>
<sequence>MIKVYILDTNVLIHDPEAIFSFEDNEVILPIYVIEEIDKLKKEQTEVGSAARRTARNIDKLREKGTLSNWIKLDNGGYFKVETKGNFKNLPDALQNEVMDNRILSVAYEISNENSEKEIIFVTKDINMRIKADSLGLEVQDYETNKIRIEEFYTGNLDIEVEDEKVNEFYNNGYLKRKEIGEINLYPNQTVTVISKKSHKKQGLTVYKKNKDRLKKMTFGKASIWGVDGRNKEQKYAIELLMDMDIKVVTLIGKAGTGKTLLALATGLEQVVERHLYKKLFIARPIMPMGKDLGYLPGGEKEKLKPWMQPIYDNLAFLSANKEGKEAEKLADSLEAMGLLKIEALTYIRGRSIPAGFIIIDEAQNLTPHEIKTVITRAGEDTKVIFTGDPYQIDNPYLDANSNGLTYLAERLKGEEISGHVTLLKGERSELAEIAAKLL</sequence>
<dbReference type="Gene3D" id="3.40.50.300">
    <property type="entry name" value="P-loop containing nucleotide triphosphate hydrolases"/>
    <property type="match status" value="1"/>
</dbReference>
<dbReference type="KEGG" id="haby:HLVA_12660"/>
<evidence type="ECO:0000313" key="5">
    <source>
        <dbReference type="EMBL" id="BDU50697.1"/>
    </source>
</evidence>
<gene>
    <name evidence="5" type="ORF">HLVA_12660</name>
</gene>
<keyword evidence="2" id="KW-0067">ATP-binding</keyword>
<dbReference type="EMBL" id="AP027059">
    <property type="protein sequence ID" value="BDU50697.1"/>
    <property type="molecule type" value="Genomic_DNA"/>
</dbReference>
<name>A0AAU9DL86_9FUSO</name>
<organism evidence="5 6">
    <name type="scientific">Haliovirga abyssi</name>
    <dbReference type="NCBI Taxonomy" id="2996794"/>
    <lineage>
        <taxon>Bacteria</taxon>
        <taxon>Fusobacteriati</taxon>
        <taxon>Fusobacteriota</taxon>
        <taxon>Fusobacteriia</taxon>
        <taxon>Fusobacteriales</taxon>
        <taxon>Haliovirgaceae</taxon>
        <taxon>Haliovirga</taxon>
    </lineage>
</organism>
<dbReference type="InterPro" id="IPR051451">
    <property type="entry name" value="PhoH2-like"/>
</dbReference>
<dbReference type="Proteomes" id="UP001321582">
    <property type="component" value="Chromosome"/>
</dbReference>
<dbReference type="SUPFAM" id="SSF88723">
    <property type="entry name" value="PIN domain-like"/>
    <property type="match status" value="1"/>
</dbReference>
<comment type="similarity">
    <text evidence="3">In the N-terminal section; belongs to the PINc/VapC protein family.</text>
</comment>
<dbReference type="Gene3D" id="3.40.50.1010">
    <property type="entry name" value="5'-nuclease"/>
    <property type="match status" value="1"/>
</dbReference>
<dbReference type="SMART" id="SM00670">
    <property type="entry name" value="PINc"/>
    <property type="match status" value="1"/>
</dbReference>
<dbReference type="CDD" id="cd09883">
    <property type="entry name" value="PIN_VapC_PhoHL-ATPase"/>
    <property type="match status" value="1"/>
</dbReference>
<dbReference type="Pfam" id="PF02562">
    <property type="entry name" value="PhoH"/>
    <property type="match status" value="1"/>
</dbReference>
<feature type="domain" description="PIN" evidence="4">
    <location>
        <begin position="3"/>
        <end position="130"/>
    </location>
</feature>
<evidence type="ECO:0000259" key="4">
    <source>
        <dbReference type="SMART" id="SM00670"/>
    </source>
</evidence>
<evidence type="ECO:0000256" key="3">
    <source>
        <dbReference type="ARBA" id="ARBA00046345"/>
    </source>
</evidence>
<evidence type="ECO:0000256" key="1">
    <source>
        <dbReference type="ARBA" id="ARBA00022741"/>
    </source>
</evidence>
<keyword evidence="6" id="KW-1185">Reference proteome</keyword>
<evidence type="ECO:0000313" key="6">
    <source>
        <dbReference type="Proteomes" id="UP001321582"/>
    </source>
</evidence>
<dbReference type="RefSeq" id="WP_307903557.1">
    <property type="nucleotide sequence ID" value="NZ_AP027059.1"/>
</dbReference>
<dbReference type="SUPFAM" id="SSF52540">
    <property type="entry name" value="P-loop containing nucleoside triphosphate hydrolases"/>
    <property type="match status" value="1"/>
</dbReference>
<dbReference type="FunFam" id="3.40.50.300:FF:000013">
    <property type="entry name" value="PhoH family ATPase"/>
    <property type="match status" value="1"/>
</dbReference>
<accession>A0AAU9DL86</accession>